<dbReference type="InterPro" id="IPR023214">
    <property type="entry name" value="HAD_sf"/>
</dbReference>
<dbReference type="Proteomes" id="UP000652761">
    <property type="component" value="Unassembled WGS sequence"/>
</dbReference>
<organism evidence="3 4">
    <name type="scientific">Colocasia esculenta</name>
    <name type="common">Wild taro</name>
    <name type="synonym">Arum esculentum</name>
    <dbReference type="NCBI Taxonomy" id="4460"/>
    <lineage>
        <taxon>Eukaryota</taxon>
        <taxon>Viridiplantae</taxon>
        <taxon>Streptophyta</taxon>
        <taxon>Embryophyta</taxon>
        <taxon>Tracheophyta</taxon>
        <taxon>Spermatophyta</taxon>
        <taxon>Magnoliopsida</taxon>
        <taxon>Liliopsida</taxon>
        <taxon>Araceae</taxon>
        <taxon>Aroideae</taxon>
        <taxon>Colocasieae</taxon>
        <taxon>Colocasia</taxon>
    </lineage>
</organism>
<keyword evidence="4" id="KW-1185">Reference proteome</keyword>
<evidence type="ECO:0000313" key="3">
    <source>
        <dbReference type="EMBL" id="MQM07517.1"/>
    </source>
</evidence>
<keyword evidence="1 2" id="KW-0732">Signal</keyword>
<dbReference type="InterPro" id="IPR005519">
    <property type="entry name" value="Acid_phosphat_B-like"/>
</dbReference>
<dbReference type="PANTHER" id="PTHR31284">
    <property type="entry name" value="ACID PHOSPHATASE-LIKE PROTEIN"/>
    <property type="match status" value="1"/>
</dbReference>
<dbReference type="Gene3D" id="3.40.50.1000">
    <property type="entry name" value="HAD superfamily/HAD-like"/>
    <property type="match status" value="1"/>
</dbReference>
<feature type="chain" id="PRO_5032290856" description="Acid phosphatase 1" evidence="2">
    <location>
        <begin position="27"/>
        <end position="326"/>
    </location>
</feature>
<dbReference type="OrthoDB" id="59415at2759"/>
<dbReference type="EMBL" id="NMUH01003891">
    <property type="protein sequence ID" value="MQM07517.1"/>
    <property type="molecule type" value="Genomic_DNA"/>
</dbReference>
<evidence type="ECO:0000256" key="1">
    <source>
        <dbReference type="ARBA" id="ARBA00022729"/>
    </source>
</evidence>
<accession>A0A843WIV0</accession>
<comment type="caution">
    <text evidence="3">The sequence shown here is derived from an EMBL/GenBank/DDBJ whole genome shotgun (WGS) entry which is preliminary data.</text>
</comment>
<dbReference type="Pfam" id="PF03767">
    <property type="entry name" value="Acid_phosphat_B"/>
    <property type="match status" value="2"/>
</dbReference>
<dbReference type="AlphaFoldDB" id="A0A843WIV0"/>
<gene>
    <name evidence="3" type="ORF">Taro_040352</name>
</gene>
<reference evidence="3" key="1">
    <citation type="submission" date="2017-07" db="EMBL/GenBank/DDBJ databases">
        <title>Taro Niue Genome Assembly and Annotation.</title>
        <authorList>
            <person name="Atibalentja N."/>
            <person name="Keating K."/>
            <person name="Fields C.J."/>
        </authorList>
    </citation>
    <scope>NUCLEOTIDE SEQUENCE</scope>
    <source>
        <strain evidence="3">Niue_2</strain>
        <tissue evidence="3">Leaf</tissue>
    </source>
</reference>
<feature type="signal peptide" evidence="2">
    <location>
        <begin position="1"/>
        <end position="26"/>
    </location>
</feature>
<sequence length="326" mass="35955">MRLRFLHNPLFLPLVVLLSYVLASTAFSLAGAAHDPGIGADGGPTLPWPRIVEFPLSSDPSAVSDDGEQAKLLSSSSSCGGSGAEEEGEELRLRCDSWRVAGEANNLSPWRTVPGQCAGHVEAYMLGRAYQFDLEMAAQEAAAYARRVQLTGDGRDAWVFDIDETLLSNLPYYADHRYGSEIFDWQLFDNWVEKAVAPAIESSLKLYHELLELGFKIILLTGRSEGHRSYTVDNLRKAGLHSWEKLVLSPFSQMHLVLHISCCSRPAPGVDDRGKPATVYKSEKRGEMVSEGYRILGNSGDQWSDLLGSSIGARSFKLPNPMYYIP</sequence>
<proteinExistence type="predicted"/>
<protein>
    <recommendedName>
        <fullName evidence="5">Acid phosphatase 1</fullName>
    </recommendedName>
</protein>
<evidence type="ECO:0000256" key="2">
    <source>
        <dbReference type="SAM" id="SignalP"/>
    </source>
</evidence>
<dbReference type="CDD" id="cd07535">
    <property type="entry name" value="HAD_VSP"/>
    <property type="match status" value="1"/>
</dbReference>
<dbReference type="SUPFAM" id="SSF56784">
    <property type="entry name" value="HAD-like"/>
    <property type="match status" value="1"/>
</dbReference>
<dbReference type="InterPro" id="IPR036412">
    <property type="entry name" value="HAD-like_sf"/>
</dbReference>
<evidence type="ECO:0008006" key="5">
    <source>
        <dbReference type="Google" id="ProtNLM"/>
    </source>
</evidence>
<name>A0A843WIV0_COLES</name>
<dbReference type="PANTHER" id="PTHR31284:SF7">
    <property type="entry name" value="ACID PHOSPHATASE-LIKE PROTEIN"/>
    <property type="match status" value="1"/>
</dbReference>
<evidence type="ECO:0000313" key="4">
    <source>
        <dbReference type="Proteomes" id="UP000652761"/>
    </source>
</evidence>